<comment type="function">
    <text evidence="7">Lytic polysaccharide monooxygenase (LMPO) that depolymerizes crystalline and amorphous polysaccharides via the oxidation of scissile alpha- or beta-(1-4)-glycosidic bonds, yielding C1 and/or C4 oxidation products. Catalysis by LPMOs requires the reduction of the active-site copper from Cu(II) to Cu(I) by a reducing agent and H(2)O(2) or O(2) as a cosubstrate.</text>
</comment>
<keyword evidence="4" id="KW-0186">Copper</keyword>
<keyword evidence="1" id="KW-0479">Metal-binding</keyword>
<dbReference type="GO" id="GO:0004497">
    <property type="term" value="F:monooxygenase activity"/>
    <property type="evidence" value="ECO:0007669"/>
    <property type="project" value="UniProtKB-KW"/>
</dbReference>
<protein>
    <recommendedName>
        <fullName evidence="7">AA9 family lytic polysaccharide monooxygenase</fullName>
        <ecNumber evidence="7">1.14.99.56</ecNumber>
    </recommendedName>
    <alternativeName>
        <fullName evidence="7">Endo-beta-1,4-glucanase</fullName>
    </alternativeName>
    <alternativeName>
        <fullName evidence="7">Glycosyl hydrolase 61 family protein</fullName>
    </alternativeName>
</protein>
<dbReference type="EMBL" id="NHYE01005154">
    <property type="protein sequence ID" value="PPQ76483.1"/>
    <property type="molecule type" value="Genomic_DNA"/>
</dbReference>
<dbReference type="GO" id="GO:0005576">
    <property type="term" value="C:extracellular region"/>
    <property type="evidence" value="ECO:0007669"/>
    <property type="project" value="UniProtKB-SubCell"/>
</dbReference>
<feature type="domain" description="CBM1" evidence="10">
    <location>
        <begin position="279"/>
        <end position="315"/>
    </location>
</feature>
<comment type="domain">
    <text evidence="7">Has a modular structure: an endo-beta-1,4-glucanase catalytic module at the N-terminus, a linker rich in serines and threonines, and a C-terminal carbohydrate-binding module (CBM).</text>
</comment>
<dbReference type="GO" id="GO:0030245">
    <property type="term" value="P:cellulose catabolic process"/>
    <property type="evidence" value="ECO:0007669"/>
    <property type="project" value="UniProtKB-UniRule"/>
</dbReference>
<dbReference type="InParanoid" id="A0A409WDA6"/>
<dbReference type="Gene3D" id="2.70.50.70">
    <property type="match status" value="1"/>
</dbReference>
<evidence type="ECO:0000256" key="9">
    <source>
        <dbReference type="SAM" id="SignalP"/>
    </source>
</evidence>
<dbReference type="STRING" id="231916.A0A409WDA6"/>
<evidence type="ECO:0000313" key="12">
    <source>
        <dbReference type="Proteomes" id="UP000284706"/>
    </source>
</evidence>
<dbReference type="OrthoDB" id="4849160at2759"/>
<evidence type="ECO:0000256" key="3">
    <source>
        <dbReference type="ARBA" id="ARBA00023002"/>
    </source>
</evidence>
<keyword evidence="6 7" id="KW-1015">Disulfide bond</keyword>
<feature type="chain" id="PRO_5019569417" description="AA9 family lytic polysaccharide monooxygenase" evidence="9">
    <location>
        <begin position="19"/>
        <end position="315"/>
    </location>
</feature>
<comment type="subcellular location">
    <subcellularLocation>
        <location evidence="7">Secreted</location>
    </subcellularLocation>
</comment>
<comment type="caution">
    <text evidence="11">The sequence shown here is derived from an EMBL/GenBank/DDBJ whole genome shotgun (WGS) entry which is preliminary data.</text>
</comment>
<dbReference type="Proteomes" id="UP000284706">
    <property type="component" value="Unassembled WGS sequence"/>
</dbReference>
<keyword evidence="7" id="KW-0136">Cellulose degradation</keyword>
<name>A0A409WDA6_9AGAR</name>
<dbReference type="AlphaFoldDB" id="A0A409WDA6"/>
<dbReference type="InterPro" id="IPR035971">
    <property type="entry name" value="CBD_sf"/>
</dbReference>
<dbReference type="PANTHER" id="PTHR33353:SF19">
    <property type="entry name" value="GLYCOSYLHYDROLASE FAMILY 61-8 PROTEIN"/>
    <property type="match status" value="1"/>
</dbReference>
<dbReference type="PANTHER" id="PTHR33353">
    <property type="entry name" value="PUTATIVE (AFU_ORTHOLOGUE AFUA_1G12560)-RELATED"/>
    <property type="match status" value="1"/>
</dbReference>
<dbReference type="EC" id="1.14.99.56" evidence="7"/>
<feature type="region of interest" description="Disordered" evidence="8">
    <location>
        <begin position="228"/>
        <end position="279"/>
    </location>
</feature>
<evidence type="ECO:0000256" key="7">
    <source>
        <dbReference type="RuleBase" id="RU368122"/>
    </source>
</evidence>
<keyword evidence="7" id="KW-0119">Carbohydrate metabolism</keyword>
<evidence type="ECO:0000256" key="6">
    <source>
        <dbReference type="ARBA" id="ARBA00023157"/>
    </source>
</evidence>
<dbReference type="InterPro" id="IPR005103">
    <property type="entry name" value="AA9_LPMO"/>
</dbReference>
<reference evidence="11 12" key="1">
    <citation type="journal article" date="2018" name="Evol. Lett.">
        <title>Horizontal gene cluster transfer increased hallucinogenic mushroom diversity.</title>
        <authorList>
            <person name="Reynolds H.T."/>
            <person name="Vijayakumar V."/>
            <person name="Gluck-Thaler E."/>
            <person name="Korotkin H.B."/>
            <person name="Matheny P.B."/>
            <person name="Slot J.C."/>
        </authorList>
    </citation>
    <scope>NUCLEOTIDE SEQUENCE [LARGE SCALE GENOMIC DNA]</scope>
    <source>
        <strain evidence="11 12">SRW20</strain>
    </source>
</reference>
<keyword evidence="2 9" id="KW-0732">Signal</keyword>
<feature type="compositionally biased region" description="Low complexity" evidence="8">
    <location>
        <begin position="238"/>
        <end position="277"/>
    </location>
</feature>
<evidence type="ECO:0000256" key="4">
    <source>
        <dbReference type="ARBA" id="ARBA00023008"/>
    </source>
</evidence>
<dbReference type="SMART" id="SM00236">
    <property type="entry name" value="fCBD"/>
    <property type="match status" value="1"/>
</dbReference>
<evidence type="ECO:0000313" key="11">
    <source>
        <dbReference type="EMBL" id="PPQ76483.1"/>
    </source>
</evidence>
<dbReference type="InterPro" id="IPR000254">
    <property type="entry name" value="CBD"/>
</dbReference>
<dbReference type="Pfam" id="PF03443">
    <property type="entry name" value="AA9"/>
    <property type="match status" value="1"/>
</dbReference>
<evidence type="ECO:0000256" key="1">
    <source>
        <dbReference type="ARBA" id="ARBA00022723"/>
    </source>
</evidence>
<keyword evidence="7" id="KW-0624">Polysaccharide degradation</keyword>
<dbReference type="SUPFAM" id="SSF57180">
    <property type="entry name" value="Cellulose-binding domain"/>
    <property type="match status" value="1"/>
</dbReference>
<feature type="signal peptide" evidence="9">
    <location>
        <begin position="1"/>
        <end position="18"/>
    </location>
</feature>
<keyword evidence="7" id="KW-0964">Secreted</keyword>
<sequence length="315" mass="32703">MFGLATLALALCAERAAAHGGVLSYSWSGQWYWGWQPYNSPTGQTSIQRPWSTYNPITDATNSQLACNDDGTAGALQLTGTVAAGTAITAYWNNPWPHNIGPMFTYLAQCPSSGCTSVNSNTLKWFKIDQAGLLSGTVYSGTWGSGKMIADNSSWTTTIPKTVPSGNYLIRFETIALHSLPAVPIITGGGSLAPTSAQLVSFPGGYSNSDPGLTIDVYSNAAQTQTTYPIPGPPLYGSSSTGSQSSSQPSSTPSTTPTSKPSTTPSSTPSSPTSTPTGAVAQHYGQCGGQGWTGPTACAAPYTCTVSNPYYSQCL</sequence>
<dbReference type="GO" id="GO:0008810">
    <property type="term" value="F:cellulase activity"/>
    <property type="evidence" value="ECO:0007669"/>
    <property type="project" value="UniProtKB-UniRule"/>
</dbReference>
<comment type="catalytic activity">
    <reaction evidence="7">
        <text>[(1-&gt;4)-beta-D-glucosyl]n+m + reduced acceptor + O2 = 4-dehydro-beta-D-glucosyl-[(1-&gt;4)-beta-D-glucosyl]n-1 + [(1-&gt;4)-beta-D-glucosyl]m + acceptor + H2O.</text>
        <dbReference type="EC" id="1.14.99.56"/>
    </reaction>
</comment>
<organism evidence="11 12">
    <name type="scientific">Gymnopilus dilepis</name>
    <dbReference type="NCBI Taxonomy" id="231916"/>
    <lineage>
        <taxon>Eukaryota</taxon>
        <taxon>Fungi</taxon>
        <taxon>Dikarya</taxon>
        <taxon>Basidiomycota</taxon>
        <taxon>Agaricomycotina</taxon>
        <taxon>Agaricomycetes</taxon>
        <taxon>Agaricomycetidae</taxon>
        <taxon>Agaricales</taxon>
        <taxon>Agaricineae</taxon>
        <taxon>Hymenogastraceae</taxon>
        <taxon>Gymnopilus</taxon>
    </lineage>
</organism>
<gene>
    <name evidence="11" type="ORF">CVT26_012515</name>
</gene>
<dbReference type="InterPro" id="IPR049892">
    <property type="entry name" value="AA9"/>
</dbReference>
<dbReference type="PROSITE" id="PS51164">
    <property type="entry name" value="CBM1_2"/>
    <property type="match status" value="1"/>
</dbReference>
<dbReference type="GO" id="GO:0030248">
    <property type="term" value="F:cellulose binding"/>
    <property type="evidence" value="ECO:0007669"/>
    <property type="project" value="UniProtKB-UniRule"/>
</dbReference>
<dbReference type="CDD" id="cd21175">
    <property type="entry name" value="LPMO_AA9"/>
    <property type="match status" value="1"/>
</dbReference>
<dbReference type="GO" id="GO:0046872">
    <property type="term" value="F:metal ion binding"/>
    <property type="evidence" value="ECO:0007669"/>
    <property type="project" value="UniProtKB-KW"/>
</dbReference>
<accession>A0A409WDA6</accession>
<evidence type="ECO:0000256" key="2">
    <source>
        <dbReference type="ARBA" id="ARBA00022729"/>
    </source>
</evidence>
<dbReference type="Pfam" id="PF00734">
    <property type="entry name" value="CBM_1"/>
    <property type="match status" value="1"/>
</dbReference>
<evidence type="ECO:0000256" key="8">
    <source>
        <dbReference type="SAM" id="MobiDB-lite"/>
    </source>
</evidence>
<keyword evidence="5" id="KW-0503">Monooxygenase</keyword>
<keyword evidence="12" id="KW-1185">Reference proteome</keyword>
<dbReference type="PROSITE" id="PS00562">
    <property type="entry name" value="CBM1_1"/>
    <property type="match status" value="1"/>
</dbReference>
<evidence type="ECO:0000256" key="5">
    <source>
        <dbReference type="ARBA" id="ARBA00023033"/>
    </source>
</evidence>
<evidence type="ECO:0000259" key="10">
    <source>
        <dbReference type="PROSITE" id="PS51164"/>
    </source>
</evidence>
<proteinExistence type="predicted"/>
<keyword evidence="3" id="KW-0560">Oxidoreductase</keyword>